<accession>A0AA86MNC0</accession>
<comment type="caution">
    <text evidence="1">The sequence shown here is derived from an EMBL/GenBank/DDBJ whole genome shotgun (WGS) entry which is preliminary data.</text>
</comment>
<dbReference type="InterPro" id="IPR008523">
    <property type="entry name" value="DUF805"/>
</dbReference>
<dbReference type="RefSeq" id="WP_210889518.1">
    <property type="nucleotide sequence ID" value="NZ_CAKJVE010000004.1"/>
</dbReference>
<evidence type="ECO:0000313" key="2">
    <source>
        <dbReference type="Proteomes" id="UP000789738"/>
    </source>
</evidence>
<name>A0AA86MNC0_9CLOT</name>
<reference evidence="1" key="1">
    <citation type="submission" date="2021-10" db="EMBL/GenBank/DDBJ databases">
        <authorList>
            <person name="Mesa V."/>
        </authorList>
    </citation>
    <scope>NUCLEOTIDE SEQUENCE</scope>
    <source>
        <strain evidence="1">CC3_PB</strain>
    </source>
</reference>
<organism evidence="1 2">
    <name type="scientific">Clostridium neonatale</name>
    <dbReference type="NCBI Taxonomy" id="137838"/>
    <lineage>
        <taxon>Bacteria</taxon>
        <taxon>Bacillati</taxon>
        <taxon>Bacillota</taxon>
        <taxon>Clostridia</taxon>
        <taxon>Eubacteriales</taxon>
        <taxon>Clostridiaceae</taxon>
        <taxon>Clostridium</taxon>
    </lineage>
</organism>
<evidence type="ECO:0000313" key="1">
    <source>
        <dbReference type="EMBL" id="CAG9705426.1"/>
    </source>
</evidence>
<dbReference type="AlphaFoldDB" id="A0AA86MNC0"/>
<sequence length="115" mass="13194">MTWYIEVLKKYADFNGRARRKEYWMFVLFNAIISIVLSIIDRLLGTDPIIHLVYGLAVLIPGIAVGIRRLHDIGKSGWWVFINFIPLIGAIWFLILTCKDSEPTENAYGVNPKVN</sequence>
<dbReference type="GO" id="GO:0005886">
    <property type="term" value="C:plasma membrane"/>
    <property type="evidence" value="ECO:0007669"/>
    <property type="project" value="TreeGrafter"/>
</dbReference>
<protein>
    <submittedName>
        <fullName evidence="1">Inner membrane protein YhaH</fullName>
    </submittedName>
</protein>
<dbReference type="Pfam" id="PF05656">
    <property type="entry name" value="DUF805"/>
    <property type="match status" value="1"/>
</dbReference>
<proteinExistence type="predicted"/>
<dbReference type="PANTHER" id="PTHR34980:SF2">
    <property type="entry name" value="INNER MEMBRANE PROTEIN YHAH-RELATED"/>
    <property type="match status" value="1"/>
</dbReference>
<dbReference type="PANTHER" id="PTHR34980">
    <property type="entry name" value="INNER MEMBRANE PROTEIN-RELATED-RELATED"/>
    <property type="match status" value="1"/>
</dbReference>
<dbReference type="EMBL" id="CAKJVE010000004">
    <property type="protein sequence ID" value="CAG9705426.1"/>
    <property type="molecule type" value="Genomic_DNA"/>
</dbReference>
<dbReference type="Proteomes" id="UP000789738">
    <property type="component" value="Unassembled WGS sequence"/>
</dbReference>
<gene>
    <name evidence="1" type="primary">yhaH</name>
    <name evidence="1" type="ORF">CNEO_41868</name>
</gene>